<dbReference type="InterPro" id="IPR036890">
    <property type="entry name" value="HATPase_C_sf"/>
</dbReference>
<name>A0ABT1TUA7_9GAMM</name>
<dbReference type="PROSITE" id="PS50109">
    <property type="entry name" value="HIS_KIN"/>
    <property type="match status" value="1"/>
</dbReference>
<dbReference type="PROSITE" id="PS50894">
    <property type="entry name" value="HPT"/>
    <property type="match status" value="1"/>
</dbReference>
<keyword evidence="8" id="KW-0418">Kinase</keyword>
<keyword evidence="10" id="KW-0902">Two-component regulatory system</keyword>
<dbReference type="CDD" id="cd00731">
    <property type="entry name" value="CheA_reg"/>
    <property type="match status" value="1"/>
</dbReference>
<protein>
    <recommendedName>
        <fullName evidence="3">Chemotaxis protein CheA</fullName>
        <ecNumber evidence="2">2.7.13.3</ecNumber>
    </recommendedName>
</protein>
<dbReference type="Pfam" id="PF01584">
    <property type="entry name" value="CheW"/>
    <property type="match status" value="1"/>
</dbReference>
<dbReference type="Pfam" id="PF02895">
    <property type="entry name" value="H-kinase_dim"/>
    <property type="match status" value="1"/>
</dbReference>
<dbReference type="SMART" id="SM00260">
    <property type="entry name" value="CheW"/>
    <property type="match status" value="1"/>
</dbReference>
<keyword evidence="9" id="KW-0067">ATP-binding</keyword>
<dbReference type="PROSITE" id="PS50851">
    <property type="entry name" value="CHEW"/>
    <property type="match status" value="1"/>
</dbReference>
<dbReference type="InterPro" id="IPR004358">
    <property type="entry name" value="Sig_transdc_His_kin-like_C"/>
</dbReference>
<organism evidence="16 17">
    <name type="scientific">Methylomonas rosea</name>
    <dbReference type="NCBI Taxonomy" id="2952227"/>
    <lineage>
        <taxon>Bacteria</taxon>
        <taxon>Pseudomonadati</taxon>
        <taxon>Pseudomonadota</taxon>
        <taxon>Gammaproteobacteria</taxon>
        <taxon>Methylococcales</taxon>
        <taxon>Methylococcaceae</taxon>
        <taxon>Methylomonas</taxon>
    </lineage>
</organism>
<evidence type="ECO:0000256" key="7">
    <source>
        <dbReference type="ARBA" id="ARBA00022741"/>
    </source>
</evidence>
<accession>A0ABT1TUA7</accession>
<evidence type="ECO:0000259" key="13">
    <source>
        <dbReference type="PROSITE" id="PS50109"/>
    </source>
</evidence>
<dbReference type="SUPFAM" id="SSF55874">
    <property type="entry name" value="ATPase domain of HSP90 chaperone/DNA topoisomerase II/histidine kinase"/>
    <property type="match status" value="1"/>
</dbReference>
<dbReference type="Pfam" id="PF02518">
    <property type="entry name" value="HATPase_c"/>
    <property type="match status" value="1"/>
</dbReference>
<feature type="modified residue" description="Phosphohistidine" evidence="12">
    <location>
        <position position="50"/>
    </location>
</feature>
<evidence type="ECO:0000256" key="1">
    <source>
        <dbReference type="ARBA" id="ARBA00000085"/>
    </source>
</evidence>
<dbReference type="RefSeq" id="WP_256607388.1">
    <property type="nucleotide sequence ID" value="NZ_JANIBL010000039.1"/>
</dbReference>
<evidence type="ECO:0000256" key="3">
    <source>
        <dbReference type="ARBA" id="ARBA00021495"/>
    </source>
</evidence>
<gene>
    <name evidence="16" type="ORF">NP589_13040</name>
</gene>
<dbReference type="InterPro" id="IPR036097">
    <property type="entry name" value="HisK_dim/P_sf"/>
</dbReference>
<proteinExistence type="predicted"/>
<evidence type="ECO:0000256" key="2">
    <source>
        <dbReference type="ARBA" id="ARBA00012438"/>
    </source>
</evidence>
<dbReference type="Pfam" id="PF01627">
    <property type="entry name" value="Hpt"/>
    <property type="match status" value="1"/>
</dbReference>
<dbReference type="PANTHER" id="PTHR43395:SF10">
    <property type="entry name" value="CHEMOTAXIS PROTEIN CHEA"/>
    <property type="match status" value="1"/>
</dbReference>
<evidence type="ECO:0000313" key="17">
    <source>
        <dbReference type="Proteomes" id="UP001524570"/>
    </source>
</evidence>
<evidence type="ECO:0000313" key="16">
    <source>
        <dbReference type="EMBL" id="MCQ8118356.1"/>
    </source>
</evidence>
<dbReference type="SUPFAM" id="SSF47226">
    <property type="entry name" value="Histidine-containing phosphotransfer domain, HPT domain"/>
    <property type="match status" value="1"/>
</dbReference>
<comment type="function">
    <text evidence="11">Involved in the transmission of sensory signals from the chemoreceptors to the flagellar motors. CheA is autophosphorylated; it can transfer its phosphate group to either CheB or CheY.</text>
</comment>
<evidence type="ECO:0000256" key="9">
    <source>
        <dbReference type="ARBA" id="ARBA00022840"/>
    </source>
</evidence>
<dbReference type="Gene3D" id="1.10.287.560">
    <property type="entry name" value="Histidine kinase CheA-like, homodimeric domain"/>
    <property type="match status" value="1"/>
</dbReference>
<comment type="caution">
    <text evidence="16">The sequence shown here is derived from an EMBL/GenBank/DDBJ whole genome shotgun (WGS) entry which is preliminary data.</text>
</comment>
<dbReference type="InterPro" id="IPR037257">
    <property type="entry name" value="T2SS_E_N_sf"/>
</dbReference>
<evidence type="ECO:0000256" key="5">
    <source>
        <dbReference type="ARBA" id="ARBA00022553"/>
    </source>
</evidence>
<feature type="domain" description="CheW-like" evidence="14">
    <location>
        <begin position="585"/>
        <end position="713"/>
    </location>
</feature>
<dbReference type="Proteomes" id="UP001524570">
    <property type="component" value="Unassembled WGS sequence"/>
</dbReference>
<evidence type="ECO:0000256" key="4">
    <source>
        <dbReference type="ARBA" id="ARBA00022500"/>
    </source>
</evidence>
<dbReference type="InterPro" id="IPR002545">
    <property type="entry name" value="CheW-lke_dom"/>
</dbReference>
<dbReference type="PANTHER" id="PTHR43395">
    <property type="entry name" value="SENSOR HISTIDINE KINASE CHEA"/>
    <property type="match status" value="1"/>
</dbReference>
<keyword evidence="6" id="KW-0808">Transferase</keyword>
<dbReference type="PRINTS" id="PR00344">
    <property type="entry name" value="BCTRLSENSOR"/>
</dbReference>
<dbReference type="CDD" id="cd16916">
    <property type="entry name" value="HATPase_CheA-like"/>
    <property type="match status" value="1"/>
</dbReference>
<keyword evidence="17" id="KW-1185">Reference proteome</keyword>
<evidence type="ECO:0000256" key="10">
    <source>
        <dbReference type="ARBA" id="ARBA00023012"/>
    </source>
</evidence>
<dbReference type="Gene3D" id="2.30.30.40">
    <property type="entry name" value="SH3 Domains"/>
    <property type="match status" value="1"/>
</dbReference>
<dbReference type="InterPro" id="IPR051315">
    <property type="entry name" value="Bact_Chemotaxis_CheA"/>
</dbReference>
<dbReference type="SUPFAM" id="SSF160246">
    <property type="entry name" value="EspE N-terminal domain-like"/>
    <property type="match status" value="1"/>
</dbReference>
<dbReference type="InterPro" id="IPR008207">
    <property type="entry name" value="Sig_transdc_His_kin_Hpt_dom"/>
</dbReference>
<dbReference type="SUPFAM" id="SSF50341">
    <property type="entry name" value="CheW-like"/>
    <property type="match status" value="1"/>
</dbReference>
<evidence type="ECO:0000256" key="8">
    <source>
        <dbReference type="ARBA" id="ARBA00022777"/>
    </source>
</evidence>
<reference evidence="16 17" key="1">
    <citation type="submission" date="2022-07" db="EMBL/GenBank/DDBJ databases">
        <title>Methylomonas rivi sp. nov., Methylomonas rosea sp. nov., Methylomonas aureus sp. nov. and Methylomonas subterranea sp. nov., four novel methanotrophs isolated from a freshwater creek and the deep terrestrial subsurface.</title>
        <authorList>
            <person name="Abin C."/>
            <person name="Sankaranarayanan K."/>
            <person name="Garner C."/>
            <person name="Sindelar R."/>
            <person name="Kotary K."/>
            <person name="Garner R."/>
            <person name="Barclay S."/>
            <person name="Lawson P."/>
            <person name="Krumholz L."/>
        </authorList>
    </citation>
    <scope>NUCLEOTIDE SEQUENCE [LARGE SCALE GENOMIC DNA]</scope>
    <source>
        <strain evidence="16 17">WSC-7</strain>
    </source>
</reference>
<evidence type="ECO:0000259" key="14">
    <source>
        <dbReference type="PROSITE" id="PS50851"/>
    </source>
</evidence>
<evidence type="ECO:0000256" key="12">
    <source>
        <dbReference type="PROSITE-ProRule" id="PRU00110"/>
    </source>
</evidence>
<dbReference type="SMART" id="SM00073">
    <property type="entry name" value="HPT"/>
    <property type="match status" value="1"/>
</dbReference>
<dbReference type="EC" id="2.7.13.3" evidence="2"/>
<keyword evidence="7" id="KW-0547">Nucleotide-binding</keyword>
<dbReference type="Gene3D" id="1.20.120.160">
    <property type="entry name" value="HPT domain"/>
    <property type="match status" value="1"/>
</dbReference>
<dbReference type="InterPro" id="IPR005467">
    <property type="entry name" value="His_kinase_dom"/>
</dbReference>
<evidence type="ECO:0000259" key="15">
    <source>
        <dbReference type="PROSITE" id="PS50894"/>
    </source>
</evidence>
<comment type="catalytic activity">
    <reaction evidence="1">
        <text>ATP + protein L-histidine = ADP + protein N-phospho-L-histidine.</text>
        <dbReference type="EC" id="2.7.13.3"/>
    </reaction>
</comment>
<keyword evidence="4" id="KW-0145">Chemotaxis</keyword>
<dbReference type="InterPro" id="IPR036641">
    <property type="entry name" value="HPT_dom_sf"/>
</dbReference>
<dbReference type="EMBL" id="JANIBL010000039">
    <property type="protein sequence ID" value="MCQ8118356.1"/>
    <property type="molecule type" value="Genomic_DNA"/>
</dbReference>
<dbReference type="SMART" id="SM01231">
    <property type="entry name" value="H-kinase_dim"/>
    <property type="match status" value="1"/>
</dbReference>
<dbReference type="SMART" id="SM00387">
    <property type="entry name" value="HATPase_c"/>
    <property type="match status" value="1"/>
</dbReference>
<sequence length="724" mass="79048">MSFDDQMRDALKTFVIESLELLQDMEDGLLGLEDDPEPSERINAIFRAAHTIKGSSGLFGLDHIVAFTHVVESVLDTLRDGKLSVSPELVAILLPCCDHMIELIQAVADGNVSTNPSMTNAERQLLDGLESFLKPEPKQVVTTVQQAGEQFEASGGGVIDSGNWHLFIQFGENCLRDGMDPLSFIRYLATLGEIMSLTTFSHAMPDAESMDPESSYLGFEIVLKSDADKATIEAVFDFVRDGSYIHILPLEDKIPYYVELINSLGEDNSQLGELLLKSGVITQRELQEGLNVQQAQVPQPNTRLGEILVDQQVVQQPLVNAALEKQQQIKDNKARENQTIRVDAERLDKLIDVIGELVISGAGVNLRALQTSDSALLEATSEMMRLVEEVRDGALQLRMVAIGATFSRFQRVVRDVGKELGKDISLVITGGDTEVDKSVVEKIGDPLMHLVRNAMDHGIESAEVRAARGKSSRGELRLNAYHESGSIAIEVSDDGGGLDRDRILAKAIEKGLVQPDAKLSDQEIYSLIFEPGFSTASQISNLSGRGVGMDVVKRNVTDLRGDIEVESRPGQGSTIRIRLPLTLAIIDGFLVGVGKSSYVIPLDRVVECLELSGDLNDRDYMDLRGEVLPFIRLRNLFNIRGDQPRRPNVVVVHAAGVKTGLVVDRLIGEFQTVIKPLGKLFGHVEGLGGSTILGSGEVALILDVPVLVSAFEHKLQGNMHLAQA</sequence>
<evidence type="ECO:0000256" key="6">
    <source>
        <dbReference type="ARBA" id="ARBA00022679"/>
    </source>
</evidence>
<dbReference type="InterPro" id="IPR036061">
    <property type="entry name" value="CheW-like_dom_sf"/>
</dbReference>
<feature type="domain" description="Histidine kinase" evidence="13">
    <location>
        <begin position="376"/>
        <end position="583"/>
    </location>
</feature>
<dbReference type="InterPro" id="IPR037006">
    <property type="entry name" value="CheA-like_homodim_sf"/>
</dbReference>
<dbReference type="CDD" id="cd00088">
    <property type="entry name" value="HPT"/>
    <property type="match status" value="1"/>
</dbReference>
<dbReference type="InterPro" id="IPR003594">
    <property type="entry name" value="HATPase_dom"/>
</dbReference>
<evidence type="ECO:0000256" key="11">
    <source>
        <dbReference type="ARBA" id="ARBA00035100"/>
    </source>
</evidence>
<dbReference type="SUPFAM" id="SSF47384">
    <property type="entry name" value="Homodimeric domain of signal transducing histidine kinase"/>
    <property type="match status" value="1"/>
</dbReference>
<dbReference type="Gene3D" id="3.30.565.10">
    <property type="entry name" value="Histidine kinase-like ATPase, C-terminal domain"/>
    <property type="match status" value="1"/>
</dbReference>
<feature type="domain" description="HPt" evidence="15">
    <location>
        <begin position="3"/>
        <end position="107"/>
    </location>
</feature>
<dbReference type="InterPro" id="IPR004105">
    <property type="entry name" value="CheA-like_dim"/>
</dbReference>
<keyword evidence="5 12" id="KW-0597">Phosphoprotein</keyword>